<proteinExistence type="predicted"/>
<sequence length="58" mass="6752">NKRLIRESVLGPIQHYLLLTTAIYKRSSFFKPIDGRRSTSCLSREFCVPWTPSSFSLF</sequence>
<name>A0A0K2UET7_LEPSM</name>
<reference evidence="1" key="1">
    <citation type="submission" date="2014-05" db="EMBL/GenBank/DDBJ databases">
        <authorList>
            <person name="Chronopoulou M."/>
        </authorList>
    </citation>
    <scope>NUCLEOTIDE SEQUENCE</scope>
    <source>
        <tissue evidence="1">Whole organism</tissue>
    </source>
</reference>
<dbReference type="EMBL" id="HACA01018855">
    <property type="protein sequence ID" value="CDW36216.1"/>
    <property type="molecule type" value="Transcribed_RNA"/>
</dbReference>
<dbReference type="AlphaFoldDB" id="A0A0K2UET7"/>
<accession>A0A0K2UET7</accession>
<organism evidence="1">
    <name type="scientific">Lepeophtheirus salmonis</name>
    <name type="common">Salmon louse</name>
    <name type="synonym">Caligus salmonis</name>
    <dbReference type="NCBI Taxonomy" id="72036"/>
    <lineage>
        <taxon>Eukaryota</taxon>
        <taxon>Metazoa</taxon>
        <taxon>Ecdysozoa</taxon>
        <taxon>Arthropoda</taxon>
        <taxon>Crustacea</taxon>
        <taxon>Multicrustacea</taxon>
        <taxon>Hexanauplia</taxon>
        <taxon>Copepoda</taxon>
        <taxon>Siphonostomatoida</taxon>
        <taxon>Caligidae</taxon>
        <taxon>Lepeophtheirus</taxon>
    </lineage>
</organism>
<feature type="non-terminal residue" evidence="1">
    <location>
        <position position="1"/>
    </location>
</feature>
<protein>
    <submittedName>
        <fullName evidence="1">Uncharacterized protein</fullName>
    </submittedName>
</protein>
<evidence type="ECO:0000313" key="1">
    <source>
        <dbReference type="EMBL" id="CDW36216.1"/>
    </source>
</evidence>